<dbReference type="Pfam" id="PF01823">
    <property type="entry name" value="MACPF"/>
    <property type="match status" value="1"/>
</dbReference>
<dbReference type="Proteomes" id="UP000076858">
    <property type="component" value="Unassembled WGS sequence"/>
</dbReference>
<proteinExistence type="predicted"/>
<protein>
    <recommendedName>
        <fullName evidence="3">MACPF domain-containing protein</fullName>
    </recommendedName>
</protein>
<keyword evidence="2" id="KW-1133">Transmembrane helix</keyword>
<evidence type="ECO:0000256" key="2">
    <source>
        <dbReference type="SAM" id="Phobius"/>
    </source>
</evidence>
<sequence>MKIEHWIGYSQRLFKPHVDVPMFDIQYTVIARTLIYTGQYCFSAMSKYWQKGYPMIEETEQISFQIADDNSGVEESSDHSTGILLDINNQKTHACVTPAEQSNNAISRMNSSSTLSNNREDLGLETQQCPAALKLNASSTSARVQEKRLIINRAVLLWSSFICFIFLVGAISLGVIIWNKNKTTIRNPARPSPELQTWSQPKPVPDLFCHNRSTVGFLSDLFMPGYDITRTNPFHKKIHGRPLLEHTLLRECRLSPDPQRCQPYVESVVIDNLAAYQQWASRYITFSSAKADELDESVLIAAVSSAQDSDLLSIQAALMSGNLVIMTHIQCPQVNASRTHAPIIMSEYAHRLRLMMQTKTDEEEEMVEFAEDFGAHFVDRVILGTEVIIRFTLSRKTVDFFKRKNLSFDAQATASALYILSRNNISVNISKTNQKVARDFVAAAQMQIYSGTALSAPLSDLQTADQWVRSALKHFAVISLQLKPIEQLFAQLFQNNTPKIQDKWQLSRKRICHQFLSLELNGKCGNPNNNSSKSLPRQMQHTNHPDNEQFSNVFVLPLLQIWTNRSTVCLRASWNHCLELCRNDPLCSAATVCLTSNAAVYQSKDKKTVPSCPAEFRSCDCALHRQQDFSHGIVSQRVITLVPARQDLRPVTLRGFAVYGQTLFLVDRMTDVASCARLCSRTAACQIASFSQYDVGQHKVCKLFSNMTGNELRRKGRAITVFMMATFIPCFSGEIESGRASCPTNTNCSSFYGMCVCMPGYFKNGSTCLSRNHDYQYEADDGLQKALPENNGDFSRKHKETDQNHRNHQISSFSKKLSKQDASHWSNDHKEKENFTSSAIYVSTTASYTSSTIANMQMETAGPNGSEVQTTTNQQDRVSNTEGPTAVIALVTVATHRDPSKDKMTYSTMRSKSSYVPWQMRSWNRATTA</sequence>
<keyword evidence="2" id="KW-0812">Transmembrane</keyword>
<evidence type="ECO:0000256" key="1">
    <source>
        <dbReference type="SAM" id="MobiDB-lite"/>
    </source>
</evidence>
<feature type="domain" description="MACPF" evidence="3">
    <location>
        <begin position="205"/>
        <end position="519"/>
    </location>
</feature>
<name>A0A162DHA9_9CRUS</name>
<dbReference type="PROSITE" id="PS51412">
    <property type="entry name" value="MACPF_2"/>
    <property type="match status" value="1"/>
</dbReference>
<evidence type="ECO:0000259" key="3">
    <source>
        <dbReference type="PROSITE" id="PS51412"/>
    </source>
</evidence>
<gene>
    <name evidence="4" type="ORF">APZ42_023453</name>
</gene>
<accession>A0A162DHA9</accession>
<comment type="caution">
    <text evidence="4">The sequence shown here is derived from an EMBL/GenBank/DDBJ whole genome shotgun (WGS) entry which is preliminary data.</text>
</comment>
<feature type="transmembrane region" description="Helical" evidence="2">
    <location>
        <begin position="155"/>
        <end position="178"/>
    </location>
</feature>
<dbReference type="InterPro" id="IPR020864">
    <property type="entry name" value="MACPF"/>
</dbReference>
<dbReference type="AlphaFoldDB" id="A0A162DHA9"/>
<keyword evidence="5" id="KW-1185">Reference proteome</keyword>
<evidence type="ECO:0000313" key="4">
    <source>
        <dbReference type="EMBL" id="KZS11744.1"/>
    </source>
</evidence>
<organism evidence="4 5">
    <name type="scientific">Daphnia magna</name>
    <dbReference type="NCBI Taxonomy" id="35525"/>
    <lineage>
        <taxon>Eukaryota</taxon>
        <taxon>Metazoa</taxon>
        <taxon>Ecdysozoa</taxon>
        <taxon>Arthropoda</taxon>
        <taxon>Crustacea</taxon>
        <taxon>Branchiopoda</taxon>
        <taxon>Diplostraca</taxon>
        <taxon>Cladocera</taxon>
        <taxon>Anomopoda</taxon>
        <taxon>Daphniidae</taxon>
        <taxon>Daphnia</taxon>
    </lineage>
</organism>
<feature type="compositionally biased region" description="Basic and acidic residues" evidence="1">
    <location>
        <begin position="818"/>
        <end position="830"/>
    </location>
</feature>
<keyword evidence="2" id="KW-0472">Membrane</keyword>
<evidence type="ECO:0000313" key="5">
    <source>
        <dbReference type="Proteomes" id="UP000076858"/>
    </source>
</evidence>
<feature type="region of interest" description="Disordered" evidence="1">
    <location>
        <begin position="786"/>
        <end position="830"/>
    </location>
</feature>
<reference evidence="4 5" key="1">
    <citation type="submission" date="2016-03" db="EMBL/GenBank/DDBJ databases">
        <title>EvidentialGene: Evidence-directed Construction of Genes on Genomes.</title>
        <authorList>
            <person name="Gilbert D.G."/>
            <person name="Choi J.-H."/>
            <person name="Mockaitis K."/>
            <person name="Colbourne J."/>
            <person name="Pfrender M."/>
        </authorList>
    </citation>
    <scope>NUCLEOTIDE SEQUENCE [LARGE SCALE GENOMIC DNA]</scope>
    <source>
        <strain evidence="4 5">Xinb3</strain>
        <tissue evidence="4">Complete organism</tissue>
    </source>
</reference>
<dbReference type="OrthoDB" id="6356300at2759"/>
<dbReference type="EMBL" id="LRGB01001569">
    <property type="protein sequence ID" value="KZS11744.1"/>
    <property type="molecule type" value="Genomic_DNA"/>
</dbReference>